<evidence type="ECO:0000256" key="3">
    <source>
        <dbReference type="ARBA" id="ARBA00022695"/>
    </source>
</evidence>
<dbReference type="Pfam" id="PF02457">
    <property type="entry name" value="DAC"/>
    <property type="match status" value="1"/>
</dbReference>
<keyword evidence="4 6" id="KW-0547">Nucleotide-binding</keyword>
<protein>
    <recommendedName>
        <fullName evidence="6">Diadenylate cyclase</fullName>
        <shortName evidence="6">DAC</shortName>
        <ecNumber evidence="6">2.7.7.85</ecNumber>
    </recommendedName>
    <alternativeName>
        <fullName evidence="6">Cyclic-di-AMP synthase</fullName>
        <shortName evidence="6">c-di-AMP synthase</shortName>
    </alternativeName>
</protein>
<evidence type="ECO:0000256" key="1">
    <source>
        <dbReference type="ARBA" id="ARBA00000877"/>
    </source>
</evidence>
<evidence type="ECO:0000313" key="10">
    <source>
        <dbReference type="Proteomes" id="UP000295497"/>
    </source>
</evidence>
<reference evidence="9 10" key="1">
    <citation type="submission" date="2015-09" db="EMBL/GenBank/DDBJ databases">
        <title>Sorangium comparison.</title>
        <authorList>
            <person name="Zaburannyi N."/>
            <person name="Bunk B."/>
            <person name="Overmann J."/>
            <person name="Mueller R."/>
        </authorList>
    </citation>
    <scope>NUCLEOTIDE SEQUENCE [LARGE SCALE GENOMIC DNA]</scope>
    <source>
        <strain evidence="9 10">So ce836</strain>
    </source>
</reference>
<dbReference type="HAMAP" id="MF_01499">
    <property type="entry name" value="DacA"/>
    <property type="match status" value="1"/>
</dbReference>
<dbReference type="InterPro" id="IPR034701">
    <property type="entry name" value="CdaA"/>
</dbReference>
<keyword evidence="6" id="KW-0472">Membrane</keyword>
<evidence type="ECO:0000256" key="7">
    <source>
        <dbReference type="SAM" id="MobiDB-lite"/>
    </source>
</evidence>
<dbReference type="PROSITE" id="PS51794">
    <property type="entry name" value="DAC"/>
    <property type="match status" value="1"/>
</dbReference>
<gene>
    <name evidence="6" type="primary">dacA</name>
    <name evidence="9" type="ORF">SOCE836_091210</name>
</gene>
<dbReference type="PANTHER" id="PTHR34185">
    <property type="entry name" value="DIADENYLATE CYCLASE"/>
    <property type="match status" value="1"/>
</dbReference>
<dbReference type="GO" id="GO:0005524">
    <property type="term" value="F:ATP binding"/>
    <property type="evidence" value="ECO:0007669"/>
    <property type="project" value="UniProtKB-UniRule"/>
</dbReference>
<comment type="catalytic activity">
    <reaction evidence="1 6">
        <text>2 ATP = 3',3'-c-di-AMP + 2 diphosphate</text>
        <dbReference type="Rhea" id="RHEA:35655"/>
        <dbReference type="ChEBI" id="CHEBI:30616"/>
        <dbReference type="ChEBI" id="CHEBI:33019"/>
        <dbReference type="ChEBI" id="CHEBI:71500"/>
        <dbReference type="EC" id="2.7.7.85"/>
    </reaction>
</comment>
<feature type="region of interest" description="Disordered" evidence="7">
    <location>
        <begin position="268"/>
        <end position="442"/>
    </location>
</feature>
<dbReference type="InterPro" id="IPR036888">
    <property type="entry name" value="DNA_integrity_DisA_N_sf"/>
</dbReference>
<keyword evidence="3 6" id="KW-0548">Nucleotidyltransferase</keyword>
<dbReference type="EC" id="2.7.7.85" evidence="6"/>
<keyword evidence="6" id="KW-1003">Cell membrane</keyword>
<evidence type="ECO:0000256" key="5">
    <source>
        <dbReference type="ARBA" id="ARBA00022840"/>
    </source>
</evidence>
<evidence type="ECO:0000256" key="4">
    <source>
        <dbReference type="ARBA" id="ARBA00022741"/>
    </source>
</evidence>
<comment type="caution">
    <text evidence="6">Lacks conserved residue(s) required for the propagation of feature annotation.</text>
</comment>
<dbReference type="AlphaFoldDB" id="A0A4P2R4I0"/>
<dbReference type="InterPro" id="IPR003390">
    <property type="entry name" value="DNA_integrity_scan_DisA_N"/>
</dbReference>
<keyword evidence="5 6" id="KW-0067">ATP-binding</keyword>
<dbReference type="Proteomes" id="UP000295497">
    <property type="component" value="Chromosome"/>
</dbReference>
<evidence type="ECO:0000256" key="6">
    <source>
        <dbReference type="HAMAP-Rule" id="MF_01499"/>
    </source>
</evidence>
<proteinExistence type="inferred from homology"/>
<organism evidence="9 10">
    <name type="scientific">Sorangium cellulosum</name>
    <name type="common">Polyangium cellulosum</name>
    <dbReference type="NCBI Taxonomy" id="56"/>
    <lineage>
        <taxon>Bacteria</taxon>
        <taxon>Pseudomonadati</taxon>
        <taxon>Myxococcota</taxon>
        <taxon>Polyangia</taxon>
        <taxon>Polyangiales</taxon>
        <taxon>Polyangiaceae</taxon>
        <taxon>Sorangium</taxon>
    </lineage>
</organism>
<accession>A0A4P2R4I0</accession>
<evidence type="ECO:0000259" key="8">
    <source>
        <dbReference type="PROSITE" id="PS51794"/>
    </source>
</evidence>
<evidence type="ECO:0000313" key="9">
    <source>
        <dbReference type="EMBL" id="AUX36903.1"/>
    </source>
</evidence>
<feature type="compositionally biased region" description="Polar residues" evidence="7">
    <location>
        <begin position="410"/>
        <end position="429"/>
    </location>
</feature>
<comment type="subunit">
    <text evidence="6">Probably a homodimer.</text>
</comment>
<keyword evidence="6" id="KW-1133">Transmembrane helix</keyword>
<dbReference type="NCBIfam" id="TIGR00159">
    <property type="entry name" value="diadenylate cyclase CdaA"/>
    <property type="match status" value="1"/>
</dbReference>
<name>A0A4P2R4I0_SORCE</name>
<dbReference type="Gene3D" id="3.40.1700.10">
    <property type="entry name" value="DNA integrity scanning protein, DisA, N-terminal domain"/>
    <property type="match status" value="1"/>
</dbReference>
<comment type="function">
    <text evidence="6">Catalyzes the condensation of 2 ATP molecules into cyclic di-AMP (c-di-AMP), a second messenger used to regulate differing processes in different bacteria.</text>
</comment>
<dbReference type="GO" id="GO:0006171">
    <property type="term" value="P:cAMP biosynthetic process"/>
    <property type="evidence" value="ECO:0007669"/>
    <property type="project" value="InterPro"/>
</dbReference>
<dbReference type="GO" id="GO:0106408">
    <property type="term" value="F:diadenylate cyclase activity"/>
    <property type="evidence" value="ECO:0007669"/>
    <property type="project" value="UniProtKB-EC"/>
</dbReference>
<dbReference type="EMBL" id="CP012672">
    <property type="protein sequence ID" value="AUX36903.1"/>
    <property type="molecule type" value="Genomic_DNA"/>
</dbReference>
<dbReference type="PANTHER" id="PTHR34185:SF1">
    <property type="entry name" value="DIADENYLATE CYCLASE"/>
    <property type="match status" value="1"/>
</dbReference>
<comment type="similarity">
    <text evidence="6">Belongs to the adenylate cyclase family. DacA/CdaA subfamily.</text>
</comment>
<keyword evidence="6" id="KW-0812">Transmembrane</keyword>
<feature type="transmembrane region" description="Helical" evidence="6">
    <location>
        <begin position="17"/>
        <end position="35"/>
    </location>
</feature>
<keyword evidence="2 6" id="KW-0808">Transferase</keyword>
<feature type="transmembrane region" description="Helical" evidence="6">
    <location>
        <begin position="47"/>
        <end position="65"/>
    </location>
</feature>
<feature type="domain" description="DAC" evidence="8">
    <location>
        <begin position="88"/>
        <end position="247"/>
    </location>
</feature>
<dbReference type="InterPro" id="IPR050338">
    <property type="entry name" value="DisA"/>
</dbReference>
<dbReference type="GO" id="GO:0004016">
    <property type="term" value="F:adenylate cyclase activity"/>
    <property type="evidence" value="ECO:0007669"/>
    <property type="project" value="UniProtKB-UniRule"/>
</dbReference>
<dbReference type="SUPFAM" id="SSF143597">
    <property type="entry name" value="YojJ-like"/>
    <property type="match status" value="1"/>
</dbReference>
<feature type="compositionally biased region" description="Low complexity" evidence="7">
    <location>
        <begin position="286"/>
        <end position="323"/>
    </location>
</feature>
<sequence>MVEGFLRLFSARPVTQIIRDLVDIFIVAYVVYRALLVLRGTRAMQMGLGLGIVFLIYLGAKIFGLTTLLSLLSWLLSSIILIVVVVFQNDIRRALIRVGGSNWFTSGREQQSRVIDEVVAAATELARHRMGAIIAFEQDANVLEFVKSDGIHIDSVVTRELLVSLFVPESVNKLHDGAVLIRDLKIARAGVFFPMPETKILDASLGSRHRAALGITEETDAVVVVVSEERGTISFCFSGNIVSNLDGQSLRHALLGLFGRSSRRRRFAKKVAQSGRTSLPAPPARSPAVSPAPGAAAPGIEPGKPAAAAAKPAPIEAKPAAPVTKTSSMIKAPAEADARPMARMSTSTPMRSGAEARAAAGSSADLRAAVGTGADARSPGATSTTQDGDRPSERGRPALVDATAAATDSPVPSQRTFVPTGQVATTAASKGSAEGVPPRDEP</sequence>
<evidence type="ECO:0000256" key="2">
    <source>
        <dbReference type="ARBA" id="ARBA00022679"/>
    </source>
</evidence>
<feature type="compositionally biased region" description="Low complexity" evidence="7">
    <location>
        <begin position="351"/>
        <end position="369"/>
    </location>
</feature>
<feature type="compositionally biased region" description="Basic and acidic residues" evidence="7">
    <location>
        <begin position="387"/>
        <end position="396"/>
    </location>
</feature>
<dbReference type="RefSeq" id="WP_129579639.1">
    <property type="nucleotide sequence ID" value="NZ_CP012672.1"/>
</dbReference>